<comment type="caution">
    <text evidence="6">The sequence shown here is derived from an EMBL/GenBank/DDBJ whole genome shotgun (WGS) entry which is preliminary data.</text>
</comment>
<dbReference type="Pfam" id="PF13407">
    <property type="entry name" value="Peripla_BP_4"/>
    <property type="match status" value="1"/>
</dbReference>
<evidence type="ECO:0000313" key="7">
    <source>
        <dbReference type="Proteomes" id="UP000549457"/>
    </source>
</evidence>
<organism evidence="6 7">
    <name type="scientific">Amaricoccus macauensis</name>
    <dbReference type="NCBI Taxonomy" id="57001"/>
    <lineage>
        <taxon>Bacteria</taxon>
        <taxon>Pseudomonadati</taxon>
        <taxon>Pseudomonadota</taxon>
        <taxon>Alphaproteobacteria</taxon>
        <taxon>Rhodobacterales</taxon>
        <taxon>Paracoccaceae</taxon>
        <taxon>Amaricoccus</taxon>
    </lineage>
</organism>
<dbReference type="Proteomes" id="UP000549457">
    <property type="component" value="Unassembled WGS sequence"/>
</dbReference>
<dbReference type="RefSeq" id="WP_184149218.1">
    <property type="nucleotide sequence ID" value="NZ_JACHFM010000002.1"/>
</dbReference>
<keyword evidence="3 4" id="KW-0732">Signal</keyword>
<name>A0A840SNT6_9RHOB</name>
<dbReference type="InterPro" id="IPR025997">
    <property type="entry name" value="SBP_2_dom"/>
</dbReference>
<evidence type="ECO:0000313" key="6">
    <source>
        <dbReference type="EMBL" id="MBB5222420.1"/>
    </source>
</evidence>
<dbReference type="GO" id="GO:0030313">
    <property type="term" value="C:cell envelope"/>
    <property type="evidence" value="ECO:0007669"/>
    <property type="project" value="UniProtKB-SubCell"/>
</dbReference>
<protein>
    <submittedName>
        <fullName evidence="6">ABC-type sugar transport system substrate-binding protein</fullName>
    </submittedName>
</protein>
<keyword evidence="7" id="KW-1185">Reference proteome</keyword>
<dbReference type="AlphaFoldDB" id="A0A840SNT6"/>
<dbReference type="EMBL" id="JACHFM010000002">
    <property type="protein sequence ID" value="MBB5222420.1"/>
    <property type="molecule type" value="Genomic_DNA"/>
</dbReference>
<keyword evidence="6" id="KW-0762">Sugar transport</keyword>
<comment type="similarity">
    <text evidence="2">Belongs to the bacterial solute-binding protein 2 family.</text>
</comment>
<keyword evidence="6" id="KW-0813">Transport</keyword>
<dbReference type="PANTHER" id="PTHR46847:SF1">
    <property type="entry name" value="D-ALLOSE-BINDING PERIPLASMIC PROTEIN-RELATED"/>
    <property type="match status" value="1"/>
</dbReference>
<dbReference type="SUPFAM" id="SSF53822">
    <property type="entry name" value="Periplasmic binding protein-like I"/>
    <property type="match status" value="1"/>
</dbReference>
<dbReference type="GO" id="GO:0030246">
    <property type="term" value="F:carbohydrate binding"/>
    <property type="evidence" value="ECO:0007669"/>
    <property type="project" value="UniProtKB-ARBA"/>
</dbReference>
<evidence type="ECO:0000256" key="3">
    <source>
        <dbReference type="ARBA" id="ARBA00022729"/>
    </source>
</evidence>
<feature type="domain" description="Periplasmic binding protein" evidence="5">
    <location>
        <begin position="23"/>
        <end position="287"/>
    </location>
</feature>
<evidence type="ECO:0000256" key="1">
    <source>
        <dbReference type="ARBA" id="ARBA00004196"/>
    </source>
</evidence>
<evidence type="ECO:0000259" key="5">
    <source>
        <dbReference type="Pfam" id="PF13407"/>
    </source>
</evidence>
<sequence>MRLALCATGLAALLATTASAETVGISMQSFDDNFQTLLRNGLTAHAADLGVDIQVEDSQRDVGRQLSQVNNFIASGVDAMVITLADTAAAPAITAAAEAAGIPLVYLNLQPENVATLPDDEAYVGSKETEAGMLGATEACRELKAAGKTEARAYIMMGDLAHTAALQRTQAVKDVLASPDCSFIAVNDEQSAGWLRTTALDLMTNWLTTGDAFDVVFANNDEMAIGATQAMKSAGVDMKDVIVVGVDATQDGLAAMQAGDLDITVFQNAGAQAAGALDAALALRKGETVDRIVYVPFELVTPDKLDAYSAQN</sequence>
<comment type="subcellular location">
    <subcellularLocation>
        <location evidence="1">Cell envelope</location>
    </subcellularLocation>
</comment>
<feature type="signal peptide" evidence="4">
    <location>
        <begin position="1"/>
        <end position="20"/>
    </location>
</feature>
<dbReference type="InterPro" id="IPR028082">
    <property type="entry name" value="Peripla_BP_I"/>
</dbReference>
<accession>A0A840SNT6</accession>
<feature type="chain" id="PRO_5032536797" evidence="4">
    <location>
        <begin position="21"/>
        <end position="312"/>
    </location>
</feature>
<proteinExistence type="inferred from homology"/>
<dbReference type="Gene3D" id="3.40.50.2300">
    <property type="match status" value="2"/>
</dbReference>
<evidence type="ECO:0000256" key="2">
    <source>
        <dbReference type="ARBA" id="ARBA00007639"/>
    </source>
</evidence>
<dbReference type="PANTHER" id="PTHR46847">
    <property type="entry name" value="D-ALLOSE-BINDING PERIPLASMIC PROTEIN-RELATED"/>
    <property type="match status" value="1"/>
</dbReference>
<evidence type="ECO:0000256" key="4">
    <source>
        <dbReference type="SAM" id="SignalP"/>
    </source>
</evidence>
<gene>
    <name evidence="6" type="ORF">HNP73_002356</name>
</gene>
<reference evidence="6 7" key="1">
    <citation type="submission" date="2020-08" db="EMBL/GenBank/DDBJ databases">
        <title>Genomic Encyclopedia of Type Strains, Phase IV (KMG-IV): sequencing the most valuable type-strain genomes for metagenomic binning, comparative biology and taxonomic classification.</title>
        <authorList>
            <person name="Goeker M."/>
        </authorList>
    </citation>
    <scope>NUCLEOTIDE SEQUENCE [LARGE SCALE GENOMIC DNA]</scope>
    <source>
        <strain evidence="6 7">DSM 101730</strain>
    </source>
</reference>